<evidence type="ECO:0000256" key="1">
    <source>
        <dbReference type="ARBA" id="ARBA00023015"/>
    </source>
</evidence>
<evidence type="ECO:0000256" key="3">
    <source>
        <dbReference type="ARBA" id="ARBA00023163"/>
    </source>
</evidence>
<dbReference type="SUPFAM" id="SSF46785">
    <property type="entry name" value="Winged helix' DNA-binding domain"/>
    <property type="match status" value="1"/>
</dbReference>
<protein>
    <recommendedName>
        <fullName evidence="8">Crp/Fnr family transcriptional regulator</fullName>
    </recommendedName>
</protein>
<dbReference type="Proteomes" id="UP000094936">
    <property type="component" value="Unassembled WGS sequence"/>
</dbReference>
<reference evidence="6 7" key="1">
    <citation type="submission" date="2016-05" db="EMBL/GenBank/DDBJ databases">
        <title>Genomic Taxonomy of the Vibrionaceae.</title>
        <authorList>
            <person name="Gomez-Gil B."/>
            <person name="Enciso-Ibarra J."/>
        </authorList>
    </citation>
    <scope>NUCLEOTIDE SEQUENCE [LARGE SCALE GENOMIC DNA]</scope>
    <source>
        <strain evidence="6 7">CAIM 1920</strain>
    </source>
</reference>
<dbReference type="PANTHER" id="PTHR24567:SF68">
    <property type="entry name" value="DNA-BINDING TRANSCRIPTIONAL DUAL REGULATOR CRP"/>
    <property type="match status" value="1"/>
</dbReference>
<comment type="caution">
    <text evidence="6">The sequence shown here is derived from an EMBL/GenBank/DDBJ whole genome shotgun (WGS) entry which is preliminary data.</text>
</comment>
<evidence type="ECO:0008006" key="8">
    <source>
        <dbReference type="Google" id="ProtNLM"/>
    </source>
</evidence>
<dbReference type="PROSITE" id="PS50042">
    <property type="entry name" value="CNMP_BINDING_3"/>
    <property type="match status" value="1"/>
</dbReference>
<evidence type="ECO:0000259" key="4">
    <source>
        <dbReference type="PROSITE" id="PS50042"/>
    </source>
</evidence>
<dbReference type="GO" id="GO:0003700">
    <property type="term" value="F:DNA-binding transcription factor activity"/>
    <property type="evidence" value="ECO:0007669"/>
    <property type="project" value="TreeGrafter"/>
</dbReference>
<keyword evidence="7" id="KW-1185">Reference proteome</keyword>
<organism evidence="6 7">
    <name type="scientific">Veronia pacifica</name>
    <dbReference type="NCBI Taxonomy" id="1080227"/>
    <lineage>
        <taxon>Bacteria</taxon>
        <taxon>Pseudomonadati</taxon>
        <taxon>Pseudomonadota</taxon>
        <taxon>Gammaproteobacteria</taxon>
        <taxon>Vibrionales</taxon>
        <taxon>Vibrionaceae</taxon>
        <taxon>Veronia</taxon>
    </lineage>
</organism>
<dbReference type="InterPro" id="IPR036390">
    <property type="entry name" value="WH_DNA-bd_sf"/>
</dbReference>
<dbReference type="STRING" id="1080227.A8L45_08735"/>
<dbReference type="InterPro" id="IPR000595">
    <property type="entry name" value="cNMP-bd_dom"/>
</dbReference>
<evidence type="ECO:0000259" key="5">
    <source>
        <dbReference type="PROSITE" id="PS51063"/>
    </source>
</evidence>
<sequence>MIEQNGFLKYASQESRDSFLSMSRKRCYQEGEVLFHENETSELVFYLVSGAVSFTFHDKEGKSFILGIAADNTFIGELEVFNNGPRISQAIALQDSEVLAIKKMHFLEIFRKDASALFHFVNYYAKELDYLMRFSLVMNVEKRLALALVKLANLFGRESGQGICIQLPLTQETLAAMVGKPRQRVNRQLKAWELNDWITVKYREVTIHKLEELELFARVSD</sequence>
<dbReference type="InterPro" id="IPR036388">
    <property type="entry name" value="WH-like_DNA-bd_sf"/>
</dbReference>
<dbReference type="SUPFAM" id="SSF51206">
    <property type="entry name" value="cAMP-binding domain-like"/>
    <property type="match status" value="1"/>
</dbReference>
<dbReference type="Pfam" id="PF00027">
    <property type="entry name" value="cNMP_binding"/>
    <property type="match status" value="1"/>
</dbReference>
<dbReference type="GO" id="GO:0005829">
    <property type="term" value="C:cytosol"/>
    <property type="evidence" value="ECO:0007669"/>
    <property type="project" value="TreeGrafter"/>
</dbReference>
<dbReference type="EMBL" id="LYBM01000012">
    <property type="protein sequence ID" value="ODA33894.1"/>
    <property type="molecule type" value="Genomic_DNA"/>
</dbReference>
<dbReference type="SMART" id="SM00100">
    <property type="entry name" value="cNMP"/>
    <property type="match status" value="1"/>
</dbReference>
<dbReference type="Gene3D" id="1.10.10.10">
    <property type="entry name" value="Winged helix-like DNA-binding domain superfamily/Winged helix DNA-binding domain"/>
    <property type="match status" value="1"/>
</dbReference>
<dbReference type="PANTHER" id="PTHR24567">
    <property type="entry name" value="CRP FAMILY TRANSCRIPTIONAL REGULATORY PROTEIN"/>
    <property type="match status" value="1"/>
</dbReference>
<evidence type="ECO:0000313" key="7">
    <source>
        <dbReference type="Proteomes" id="UP000094936"/>
    </source>
</evidence>
<dbReference type="PROSITE" id="PS51063">
    <property type="entry name" value="HTH_CRP_2"/>
    <property type="match status" value="1"/>
</dbReference>
<dbReference type="InterPro" id="IPR012318">
    <property type="entry name" value="HTH_CRP"/>
</dbReference>
<dbReference type="GO" id="GO:0003677">
    <property type="term" value="F:DNA binding"/>
    <property type="evidence" value="ECO:0007669"/>
    <property type="project" value="UniProtKB-KW"/>
</dbReference>
<keyword evidence="1" id="KW-0805">Transcription regulation</keyword>
<accession>A0A1C3EKZ1</accession>
<dbReference type="Pfam" id="PF13545">
    <property type="entry name" value="HTH_Crp_2"/>
    <property type="match status" value="1"/>
</dbReference>
<dbReference type="Gene3D" id="2.60.120.10">
    <property type="entry name" value="Jelly Rolls"/>
    <property type="match status" value="1"/>
</dbReference>
<proteinExistence type="predicted"/>
<dbReference type="InterPro" id="IPR050397">
    <property type="entry name" value="Env_Response_Regulators"/>
</dbReference>
<keyword evidence="3" id="KW-0804">Transcription</keyword>
<feature type="domain" description="HTH crp-type" evidence="5">
    <location>
        <begin position="138"/>
        <end position="211"/>
    </location>
</feature>
<feature type="domain" description="Cyclic nucleotide-binding" evidence="4">
    <location>
        <begin position="7"/>
        <end position="127"/>
    </location>
</feature>
<dbReference type="CDD" id="cd00038">
    <property type="entry name" value="CAP_ED"/>
    <property type="match status" value="1"/>
</dbReference>
<keyword evidence="2" id="KW-0238">DNA-binding</keyword>
<dbReference type="AlphaFoldDB" id="A0A1C3EKZ1"/>
<evidence type="ECO:0000256" key="2">
    <source>
        <dbReference type="ARBA" id="ARBA00023125"/>
    </source>
</evidence>
<name>A0A1C3EKZ1_9GAMM</name>
<dbReference type="InterPro" id="IPR018490">
    <property type="entry name" value="cNMP-bd_dom_sf"/>
</dbReference>
<dbReference type="SMART" id="SM00419">
    <property type="entry name" value="HTH_CRP"/>
    <property type="match status" value="1"/>
</dbReference>
<evidence type="ECO:0000313" key="6">
    <source>
        <dbReference type="EMBL" id="ODA33894.1"/>
    </source>
</evidence>
<gene>
    <name evidence="6" type="ORF">A8L45_08735</name>
</gene>
<dbReference type="InterPro" id="IPR014710">
    <property type="entry name" value="RmlC-like_jellyroll"/>
</dbReference>